<dbReference type="AlphaFoldDB" id="C8PCN5"/>
<protein>
    <submittedName>
        <fullName evidence="1">Uncharacterized protein</fullName>
    </submittedName>
</protein>
<organism evidence="1 2">
    <name type="scientific">Lactobacillus iners DSM 13335</name>
    <dbReference type="NCBI Taxonomy" id="525328"/>
    <lineage>
        <taxon>Bacteria</taxon>
        <taxon>Bacillati</taxon>
        <taxon>Bacillota</taxon>
        <taxon>Bacilli</taxon>
        <taxon>Lactobacillales</taxon>
        <taxon>Lactobacillaceae</taxon>
        <taxon>Lactobacillus</taxon>
    </lineage>
</organism>
<proteinExistence type="predicted"/>
<dbReference type="PANTHER" id="PTHR43392:SF2">
    <property type="entry name" value="AAA-TYPE ATPASE FAMILY PROTEIN _ ANKYRIN REPEAT FAMILY PROTEIN"/>
    <property type="match status" value="1"/>
</dbReference>
<evidence type="ECO:0000313" key="2">
    <source>
        <dbReference type="Proteomes" id="UP000004115"/>
    </source>
</evidence>
<dbReference type="Gene3D" id="3.40.50.300">
    <property type="entry name" value="P-loop containing nucleotide triphosphate hydrolases"/>
    <property type="match status" value="1"/>
</dbReference>
<comment type="caution">
    <text evidence="1">The sequence shown here is derived from an EMBL/GenBank/DDBJ whole genome shotgun (WGS) entry which is preliminary data.</text>
</comment>
<reference evidence="1 2" key="1">
    <citation type="submission" date="2009-09" db="EMBL/GenBank/DDBJ databases">
        <authorList>
            <person name="Qin X."/>
            <person name="Bachman B."/>
            <person name="Battles P."/>
            <person name="Bell A."/>
            <person name="Bess C."/>
            <person name="Bickham C."/>
            <person name="Chaboub L."/>
            <person name="Chen D."/>
            <person name="Coyle M."/>
            <person name="Deiros D.R."/>
            <person name="Dinh H."/>
            <person name="Forbes L."/>
            <person name="Fowler G."/>
            <person name="Francisco L."/>
            <person name="Fu Q."/>
            <person name="Gubbala S."/>
            <person name="Hale W."/>
            <person name="Han Y."/>
            <person name="Hemphill L."/>
            <person name="Highlander S.K."/>
            <person name="Hirani K."/>
            <person name="Hogues M."/>
            <person name="Jackson L."/>
            <person name="Jakkamsetti A."/>
            <person name="Javaid M."/>
            <person name="Jiang H."/>
            <person name="Korchina V."/>
            <person name="Kovar C."/>
            <person name="Lara F."/>
            <person name="Lee S."/>
            <person name="Mata R."/>
            <person name="Mathew T."/>
            <person name="Moen C."/>
            <person name="Morales K."/>
            <person name="Munidasa M."/>
            <person name="Nazareth L."/>
            <person name="Ngo R."/>
            <person name="Nguyen L."/>
            <person name="Okwuonu G."/>
            <person name="Ongeri F."/>
            <person name="Patil S."/>
            <person name="Petrosino J."/>
            <person name="Pham C."/>
            <person name="Pham P."/>
            <person name="Pu L.-L."/>
            <person name="Puazo M."/>
            <person name="Raj R."/>
            <person name="Reid J."/>
            <person name="Rouhana J."/>
            <person name="Saada N."/>
            <person name="Shang Y."/>
            <person name="Simmons D."/>
            <person name="Thornton R."/>
            <person name="Warren J."/>
            <person name="Weissenberger G."/>
            <person name="Zhang J."/>
            <person name="Zhang L."/>
            <person name="Zhou C."/>
            <person name="Zhu D."/>
            <person name="Muzny D."/>
            <person name="Worley K."/>
            <person name="Gibbs R."/>
        </authorList>
    </citation>
    <scope>NUCLEOTIDE SEQUENCE [LARGE SCALE GENOMIC DNA]</scope>
    <source>
        <strain evidence="1 2">DSM 13335</strain>
    </source>
</reference>
<dbReference type="Proteomes" id="UP000004115">
    <property type="component" value="Unassembled WGS sequence"/>
</dbReference>
<gene>
    <name evidence="1" type="ORF">HMPREF0520_0855</name>
</gene>
<dbReference type="HOGENOM" id="CLU_2553987_0_0_9"/>
<dbReference type="InterPro" id="IPR027417">
    <property type="entry name" value="P-loop_NTPase"/>
</dbReference>
<dbReference type="PATRIC" id="fig|525328.13.peg.322"/>
<keyword evidence="2" id="KW-1185">Reference proteome</keyword>
<evidence type="ECO:0000313" key="1">
    <source>
        <dbReference type="EMBL" id="EEW51810.1"/>
    </source>
</evidence>
<dbReference type="EMBL" id="ACLN01000008">
    <property type="protein sequence ID" value="EEW51810.1"/>
    <property type="molecule type" value="Genomic_DNA"/>
</dbReference>
<sequence>MGFFMLQRFIFFLPLYHIIDEAYALTPDGQNSFKQEAIDRLITLSDELRNDIVIILDGYSQPMKKILQANDWLSVVFLLILY</sequence>
<dbReference type="GO" id="GO:0016887">
    <property type="term" value="F:ATP hydrolysis activity"/>
    <property type="evidence" value="ECO:0007669"/>
    <property type="project" value="TreeGrafter"/>
</dbReference>
<accession>C8PCN5</accession>
<dbReference type="InterPro" id="IPR050773">
    <property type="entry name" value="CbxX/CfxQ_RuBisCO_ESX"/>
</dbReference>
<dbReference type="PANTHER" id="PTHR43392">
    <property type="entry name" value="AAA-TYPE ATPASE FAMILY PROTEIN / ANKYRIN REPEAT FAMILY PROTEIN"/>
    <property type="match status" value="1"/>
</dbReference>
<name>C8PCN5_9LACO</name>